<evidence type="ECO:0000259" key="1">
    <source>
        <dbReference type="Pfam" id="PF12680"/>
    </source>
</evidence>
<dbReference type="Proteomes" id="UP000694865">
    <property type="component" value="Unplaced"/>
</dbReference>
<protein>
    <submittedName>
        <fullName evidence="3">Uncharacterized protein LOC100378776</fullName>
    </submittedName>
</protein>
<dbReference type="GeneID" id="100378776"/>
<feature type="domain" description="SnoaL-like" evidence="1">
    <location>
        <begin position="15"/>
        <end position="114"/>
    </location>
</feature>
<dbReference type="InterPro" id="IPR032710">
    <property type="entry name" value="NTF2-like_dom_sf"/>
</dbReference>
<accession>A0ABM0GUI2</accession>
<sequence length="127" mass="14510">MSKTNVKTKVQNAFDQFCEGYRTKDMKMMLDTMRSDAQYLAPEEKLATGKEDIAKIIKKYLEKYIDVNIDVHETGLASEDGHVYSLGAYRIHKADGSAIETGKTLTIWDMKDDQCLLYRNMWNGDSA</sequence>
<dbReference type="Pfam" id="PF12680">
    <property type="entry name" value="SnoaL_2"/>
    <property type="match status" value="1"/>
</dbReference>
<evidence type="ECO:0000313" key="3">
    <source>
        <dbReference type="RefSeq" id="XP_002737631.1"/>
    </source>
</evidence>
<dbReference type="Gene3D" id="3.10.450.50">
    <property type="match status" value="1"/>
</dbReference>
<reference evidence="3" key="1">
    <citation type="submission" date="2025-08" db="UniProtKB">
        <authorList>
            <consortium name="RefSeq"/>
        </authorList>
    </citation>
    <scope>IDENTIFICATION</scope>
    <source>
        <tissue evidence="3">Testes</tissue>
    </source>
</reference>
<name>A0ABM0GUI2_SACKO</name>
<dbReference type="InterPro" id="IPR037401">
    <property type="entry name" value="SnoaL-like"/>
</dbReference>
<keyword evidence="2" id="KW-1185">Reference proteome</keyword>
<proteinExistence type="predicted"/>
<evidence type="ECO:0000313" key="2">
    <source>
        <dbReference type="Proteomes" id="UP000694865"/>
    </source>
</evidence>
<gene>
    <name evidence="3" type="primary">LOC100378776</name>
</gene>
<dbReference type="RefSeq" id="XP_002737631.1">
    <property type="nucleotide sequence ID" value="XM_002737585.2"/>
</dbReference>
<dbReference type="SUPFAM" id="SSF54427">
    <property type="entry name" value="NTF2-like"/>
    <property type="match status" value="1"/>
</dbReference>
<organism evidence="2 3">
    <name type="scientific">Saccoglossus kowalevskii</name>
    <name type="common">Acorn worm</name>
    <dbReference type="NCBI Taxonomy" id="10224"/>
    <lineage>
        <taxon>Eukaryota</taxon>
        <taxon>Metazoa</taxon>
        <taxon>Hemichordata</taxon>
        <taxon>Enteropneusta</taxon>
        <taxon>Harrimaniidae</taxon>
        <taxon>Saccoglossus</taxon>
    </lineage>
</organism>